<comment type="caution">
    <text evidence="1">The sequence shown here is derived from an EMBL/GenBank/DDBJ whole genome shotgun (WGS) entry which is preliminary data.</text>
</comment>
<dbReference type="OrthoDB" id="2618648at2"/>
<dbReference type="InterPro" id="IPR012349">
    <property type="entry name" value="Split_barrel_FMN-bd"/>
</dbReference>
<dbReference type="SUPFAM" id="SSF50475">
    <property type="entry name" value="FMN-binding split barrel"/>
    <property type="match status" value="1"/>
</dbReference>
<evidence type="ECO:0008006" key="3">
    <source>
        <dbReference type="Google" id="ProtNLM"/>
    </source>
</evidence>
<organism evidence="1 2">
    <name type="scientific">Flavisphingopyxis soli</name>
    <dbReference type="NCBI Taxonomy" id="2601267"/>
    <lineage>
        <taxon>Bacteria</taxon>
        <taxon>Pseudomonadati</taxon>
        <taxon>Pseudomonadota</taxon>
        <taxon>Alphaproteobacteria</taxon>
        <taxon>Sphingomonadales</taxon>
        <taxon>Sphingopyxidaceae</taxon>
        <taxon>Flavisphingopyxis</taxon>
    </lineage>
</organism>
<gene>
    <name evidence="1" type="ORF">FSZ31_09535</name>
</gene>
<evidence type="ECO:0000313" key="2">
    <source>
        <dbReference type="Proteomes" id="UP000321129"/>
    </source>
</evidence>
<reference evidence="1 2" key="1">
    <citation type="submission" date="2019-08" db="EMBL/GenBank/DDBJ databases">
        <title>Sphingorhabdus soil sp. nov., isolated from arctic soil.</title>
        <authorList>
            <person name="Liu Y."/>
        </authorList>
    </citation>
    <scope>NUCLEOTIDE SEQUENCE [LARGE SCALE GENOMIC DNA]</scope>
    <source>
        <strain evidence="1 2">D-2Q-5-6</strain>
    </source>
</reference>
<sequence length="151" mass="16315">MDEQLIEFIQSGIMMVIGTCDDGGELAIARGVGARVVDAEAGLLRVVYSSSHWPRIADHLQGGGVAALTCSRPTDYMTYQFKGVAHVVIPDEDDLSANTAYHKLVATNLPVTGIDPDHVAIWLDSDCPMTVQFKIKEMYVQTPGPRAGVKV</sequence>
<accession>A0A5C6U8P9</accession>
<evidence type="ECO:0000313" key="1">
    <source>
        <dbReference type="EMBL" id="TXC69154.1"/>
    </source>
</evidence>
<dbReference type="EMBL" id="VOPY01000002">
    <property type="protein sequence ID" value="TXC69154.1"/>
    <property type="molecule type" value="Genomic_DNA"/>
</dbReference>
<dbReference type="RefSeq" id="WP_147123108.1">
    <property type="nucleotide sequence ID" value="NZ_VOPY01000002.1"/>
</dbReference>
<proteinExistence type="predicted"/>
<dbReference type="AlphaFoldDB" id="A0A5C6U8P9"/>
<dbReference type="Proteomes" id="UP000321129">
    <property type="component" value="Unassembled WGS sequence"/>
</dbReference>
<dbReference type="Gene3D" id="2.30.110.10">
    <property type="entry name" value="Electron Transport, Fmn-binding Protein, Chain A"/>
    <property type="match status" value="1"/>
</dbReference>
<protein>
    <recommendedName>
        <fullName evidence="3">Pyridoxamine 5'-phosphate oxidase family protein</fullName>
    </recommendedName>
</protein>
<name>A0A5C6U8P9_9SPHN</name>
<keyword evidence="2" id="KW-1185">Reference proteome</keyword>